<comment type="caution">
    <text evidence="1">The sequence shown here is derived from an EMBL/GenBank/DDBJ whole genome shotgun (WGS) entry which is preliminary data.</text>
</comment>
<evidence type="ECO:0008006" key="3">
    <source>
        <dbReference type="Google" id="ProtNLM"/>
    </source>
</evidence>
<dbReference type="Gene3D" id="3.40.630.30">
    <property type="match status" value="1"/>
</dbReference>
<evidence type="ECO:0000313" key="1">
    <source>
        <dbReference type="EMBL" id="MFD2670595.1"/>
    </source>
</evidence>
<dbReference type="InterPro" id="IPR016181">
    <property type="entry name" value="Acyl_CoA_acyltransferase"/>
</dbReference>
<reference evidence="2" key="1">
    <citation type="journal article" date="2019" name="Int. J. Syst. Evol. Microbiol.">
        <title>The Global Catalogue of Microorganisms (GCM) 10K type strain sequencing project: providing services to taxonomists for standard genome sequencing and annotation.</title>
        <authorList>
            <consortium name="The Broad Institute Genomics Platform"/>
            <consortium name="The Broad Institute Genome Sequencing Center for Infectious Disease"/>
            <person name="Wu L."/>
            <person name="Ma J."/>
        </authorList>
    </citation>
    <scope>NUCLEOTIDE SEQUENCE [LARGE SCALE GENOMIC DNA]</scope>
    <source>
        <strain evidence="2">KCTC 33676</strain>
    </source>
</reference>
<gene>
    <name evidence="1" type="ORF">ACFSUC_03095</name>
</gene>
<sequence length="348" mass="40294">MDIRFSRLEERGRLTRFIHEHWKADHPLVLDPALMDWQYRNEQAGHDHFVVAVQPSGELEGVLGFIPTSQFDPSLTVNPDIWLSIWKVKEGSRSAGLGMQLLSYLMSEVNPRSIAALGISEVARSIYRLMGYTTGKLRHFYMLHPNLRSFQLASGISDEDRRSMQNESSQERVQLIRCEESSFLSGVDHGLVATTGAIPHKTRTYFRQRYFRHPSYRYDTYAIVREEAPQGFIVMRTAKHQTSRAIRIVDYIGREEAWIGLGPCLQQLLLDSGAEYVDFYQHGMQEQIIRQAGFQKRDGDRSVIIPNYFEPFSQENVELEFAYKQSSDRPYYLFKGDSDQDRPNQIGR</sequence>
<name>A0ABW5R773_9BACL</name>
<dbReference type="EMBL" id="JBHUMM010000005">
    <property type="protein sequence ID" value="MFD2670595.1"/>
    <property type="molecule type" value="Genomic_DNA"/>
</dbReference>
<protein>
    <recommendedName>
        <fullName evidence="3">GNAT family N-acetyltransferase</fullName>
    </recommendedName>
</protein>
<evidence type="ECO:0000313" key="2">
    <source>
        <dbReference type="Proteomes" id="UP001597497"/>
    </source>
</evidence>
<proteinExistence type="predicted"/>
<accession>A0ABW5R773</accession>
<dbReference type="RefSeq" id="WP_379928002.1">
    <property type="nucleotide sequence ID" value="NZ_JBHUMM010000005.1"/>
</dbReference>
<dbReference type="Proteomes" id="UP001597497">
    <property type="component" value="Unassembled WGS sequence"/>
</dbReference>
<keyword evidence="2" id="KW-1185">Reference proteome</keyword>
<organism evidence="1 2">
    <name type="scientific">Marinicrinis sediminis</name>
    <dbReference type="NCBI Taxonomy" id="1652465"/>
    <lineage>
        <taxon>Bacteria</taxon>
        <taxon>Bacillati</taxon>
        <taxon>Bacillota</taxon>
        <taxon>Bacilli</taxon>
        <taxon>Bacillales</taxon>
        <taxon>Paenibacillaceae</taxon>
    </lineage>
</organism>
<dbReference type="SUPFAM" id="SSF55729">
    <property type="entry name" value="Acyl-CoA N-acyltransferases (Nat)"/>
    <property type="match status" value="1"/>
</dbReference>